<evidence type="ECO:0000313" key="10">
    <source>
        <dbReference type="Proteomes" id="UP000431451"/>
    </source>
</evidence>
<reference evidence="8 10" key="2">
    <citation type="submission" date="2018-06" db="EMBL/GenBank/DDBJ databases">
        <authorList>
            <consortium name="IHU Genomes"/>
        </authorList>
    </citation>
    <scope>NUCLEOTIDE SEQUENCE [LARGE SCALE GENOMIC DNA]</scope>
    <source>
        <strain evidence="8 10">NEC25</strain>
    </source>
</reference>
<dbReference type="Pfam" id="PF01047">
    <property type="entry name" value="MarR"/>
    <property type="match status" value="1"/>
</dbReference>
<dbReference type="PANTHER" id="PTHR42756">
    <property type="entry name" value="TRANSCRIPTIONAL REGULATOR, MARR"/>
    <property type="match status" value="1"/>
</dbReference>
<keyword evidence="3" id="KW-0804">Transcription</keyword>
<reference evidence="6" key="4">
    <citation type="submission" date="2022-10" db="EMBL/GenBank/DDBJ databases">
        <authorList>
            <person name="Aires J."/>
            <person name="Mesa V."/>
        </authorList>
    </citation>
    <scope>NUCLEOTIDE SEQUENCE</scope>
    <source>
        <strain evidence="6">Clostridium neonatale JD116</strain>
    </source>
</reference>
<feature type="domain" description="HTH marR-type" evidence="4">
    <location>
        <begin position="10"/>
        <end position="155"/>
    </location>
</feature>
<dbReference type="PRINTS" id="PR00598">
    <property type="entry name" value="HTHMARR"/>
</dbReference>
<dbReference type="Proteomes" id="UP001189143">
    <property type="component" value="Unassembled WGS sequence"/>
</dbReference>
<proteinExistence type="predicted"/>
<dbReference type="SMART" id="SM00347">
    <property type="entry name" value="HTH_MARR"/>
    <property type="match status" value="1"/>
</dbReference>
<dbReference type="AlphaFoldDB" id="A0A2A7MDT0"/>
<dbReference type="GO" id="GO:0003677">
    <property type="term" value="F:DNA binding"/>
    <property type="evidence" value="ECO:0007669"/>
    <property type="project" value="UniProtKB-KW"/>
</dbReference>
<dbReference type="EMBL" id="UWJD01000001">
    <property type="protein sequence ID" value="VCT82740.1"/>
    <property type="molecule type" value="Genomic_DNA"/>
</dbReference>
<evidence type="ECO:0000313" key="8">
    <source>
        <dbReference type="EMBL" id="VCT82740.1"/>
    </source>
</evidence>
<dbReference type="EMBL" id="CAKJVE010000004">
    <property type="protein sequence ID" value="CAG9703471.1"/>
    <property type="molecule type" value="Genomic_DNA"/>
</dbReference>
<dbReference type="EMBL" id="PDCJ01000003">
    <property type="protein sequence ID" value="PEG29583.1"/>
    <property type="molecule type" value="Genomic_DNA"/>
</dbReference>
<dbReference type="EMBL" id="CAMTCP010000077">
    <property type="protein sequence ID" value="CAI3547232.1"/>
    <property type="molecule type" value="Genomic_DNA"/>
</dbReference>
<accession>A0A2A7MDT0</accession>
<dbReference type="GO" id="GO:0003700">
    <property type="term" value="F:DNA-binding transcription factor activity"/>
    <property type="evidence" value="ECO:0007669"/>
    <property type="project" value="InterPro"/>
</dbReference>
<dbReference type="SUPFAM" id="SSF46785">
    <property type="entry name" value="Winged helix' DNA-binding domain"/>
    <property type="match status" value="1"/>
</dbReference>
<name>A0A2A7MDT0_9CLOT</name>
<evidence type="ECO:0000313" key="7">
    <source>
        <dbReference type="EMBL" id="PEG29583.1"/>
    </source>
</evidence>
<evidence type="ECO:0000256" key="3">
    <source>
        <dbReference type="ARBA" id="ARBA00023163"/>
    </source>
</evidence>
<keyword evidence="1" id="KW-0805">Transcription regulation</keyword>
<gene>
    <name evidence="8" type="primary">yusO_1</name>
    <name evidence="6" type="ORF">CNEO2_160027</name>
    <name evidence="5" type="ORF">CNEO_40644</name>
    <name evidence="8" type="ORF">CNEONATNEC25_00300</name>
    <name evidence="7" type="ORF">CQ394_16730</name>
</gene>
<protein>
    <submittedName>
        <fullName evidence="5 7">Transcriptional regulator</fullName>
    </submittedName>
    <submittedName>
        <fullName evidence="8">Putative HTH-type transcriptional regulator YusO</fullName>
    </submittedName>
</protein>
<dbReference type="InterPro" id="IPR036388">
    <property type="entry name" value="WH-like_DNA-bd_sf"/>
</dbReference>
<evidence type="ECO:0000256" key="1">
    <source>
        <dbReference type="ARBA" id="ARBA00023015"/>
    </source>
</evidence>
<dbReference type="Proteomes" id="UP000789738">
    <property type="component" value="Unassembled WGS sequence"/>
</dbReference>
<dbReference type="InterPro" id="IPR000835">
    <property type="entry name" value="HTH_MarR-typ"/>
</dbReference>
<evidence type="ECO:0000259" key="4">
    <source>
        <dbReference type="PROSITE" id="PS50995"/>
    </source>
</evidence>
<evidence type="ECO:0000313" key="9">
    <source>
        <dbReference type="Proteomes" id="UP000220840"/>
    </source>
</evidence>
<evidence type="ECO:0000313" key="5">
    <source>
        <dbReference type="EMBL" id="CAG9703471.1"/>
    </source>
</evidence>
<evidence type="ECO:0000256" key="2">
    <source>
        <dbReference type="ARBA" id="ARBA00023125"/>
    </source>
</evidence>
<dbReference type="Gene3D" id="1.10.10.10">
    <property type="entry name" value="Winged helix-like DNA-binding domain superfamily/Winged helix DNA-binding domain"/>
    <property type="match status" value="1"/>
</dbReference>
<keyword evidence="9" id="KW-1185">Reference proteome</keyword>
<dbReference type="GeneID" id="68875611"/>
<sequence>MNEILLNRLADSLFDFLIIARNNIINEDEFLKNFPIPQKKFEEYMKKCPMPPSHIKVIIYLARVNSAPISQIASTLNISKSNMTPIIDKLISYGLVNRYTDEKDRRILRIELTELAFKFFNSFKDYAKSALLDKIAILPDDDLKEAQYCIEKLTSIFLKLS</sequence>
<reference evidence="5" key="3">
    <citation type="submission" date="2021-10" db="EMBL/GenBank/DDBJ databases">
        <authorList>
            <person name="Mesa V."/>
        </authorList>
    </citation>
    <scope>NUCLEOTIDE SEQUENCE</scope>
    <source>
        <strain evidence="5">CC3_PB</strain>
    </source>
</reference>
<dbReference type="PROSITE" id="PS50995">
    <property type="entry name" value="HTH_MARR_2"/>
    <property type="match status" value="1"/>
</dbReference>
<dbReference type="InterPro" id="IPR036390">
    <property type="entry name" value="WH_DNA-bd_sf"/>
</dbReference>
<dbReference type="PANTHER" id="PTHR42756:SF1">
    <property type="entry name" value="TRANSCRIPTIONAL REPRESSOR OF EMRAB OPERON"/>
    <property type="match status" value="1"/>
</dbReference>
<dbReference type="RefSeq" id="WP_058293483.1">
    <property type="nucleotide sequence ID" value="NZ_CAKJVD010000034.1"/>
</dbReference>
<evidence type="ECO:0000313" key="6">
    <source>
        <dbReference type="EMBL" id="CAI3547232.1"/>
    </source>
</evidence>
<dbReference type="STRING" id="137838.GCA_001458595_00526"/>
<dbReference type="Proteomes" id="UP000220840">
    <property type="component" value="Unassembled WGS sequence"/>
</dbReference>
<keyword evidence="2" id="KW-0238">DNA-binding</keyword>
<dbReference type="OrthoDB" id="166070at2"/>
<organism evidence="7 9">
    <name type="scientific">Clostridium neonatale</name>
    <dbReference type="NCBI Taxonomy" id="137838"/>
    <lineage>
        <taxon>Bacteria</taxon>
        <taxon>Bacillati</taxon>
        <taxon>Bacillota</taxon>
        <taxon>Clostridia</taxon>
        <taxon>Eubacteriales</taxon>
        <taxon>Clostridiaceae</taxon>
        <taxon>Clostridium</taxon>
    </lineage>
</organism>
<dbReference type="Proteomes" id="UP000431451">
    <property type="component" value="Unassembled WGS sequence"/>
</dbReference>
<reference evidence="7 9" key="1">
    <citation type="submission" date="2017-10" db="EMBL/GenBank/DDBJ databases">
        <title>Effective Description of Clostridium neonatale sp. nov. linked to necrotizing enterocolitis in neonates and a clarification of species assignable to the genus Clostridium (Prazmowski 1880) emend. Lawson and Rainey 2016.</title>
        <authorList>
            <person name="Bernard K."/>
            <person name="Burdz T."/>
            <person name="Wiebe D."/>
            <person name="Balcewich B."/>
            <person name="Alfa M."/>
            <person name="Bernier A.-M."/>
        </authorList>
    </citation>
    <scope>NUCLEOTIDE SEQUENCE [LARGE SCALE GENOMIC DNA]</scope>
    <source>
        <strain evidence="7 9">LCDC99A005</strain>
    </source>
</reference>